<protein>
    <submittedName>
        <fullName evidence="1">Alpha/beta-hydrolase</fullName>
    </submittedName>
</protein>
<keyword evidence="2" id="KW-1185">Reference proteome</keyword>
<reference evidence="1" key="1">
    <citation type="journal article" date="2020" name="Stud. Mycol.">
        <title>101 Dothideomycetes genomes: a test case for predicting lifestyles and emergence of pathogens.</title>
        <authorList>
            <person name="Haridas S."/>
            <person name="Albert R."/>
            <person name="Binder M."/>
            <person name="Bloem J."/>
            <person name="Labutti K."/>
            <person name="Salamov A."/>
            <person name="Andreopoulos B."/>
            <person name="Baker S."/>
            <person name="Barry K."/>
            <person name="Bills G."/>
            <person name="Bluhm B."/>
            <person name="Cannon C."/>
            <person name="Castanera R."/>
            <person name="Culley D."/>
            <person name="Daum C."/>
            <person name="Ezra D."/>
            <person name="Gonzalez J."/>
            <person name="Henrissat B."/>
            <person name="Kuo A."/>
            <person name="Liang C."/>
            <person name="Lipzen A."/>
            <person name="Lutzoni F."/>
            <person name="Magnuson J."/>
            <person name="Mondo S."/>
            <person name="Nolan M."/>
            <person name="Ohm R."/>
            <person name="Pangilinan J."/>
            <person name="Park H.-J."/>
            <person name="Ramirez L."/>
            <person name="Alfaro M."/>
            <person name="Sun H."/>
            <person name="Tritt A."/>
            <person name="Yoshinaga Y."/>
            <person name="Zwiers L.-H."/>
            <person name="Turgeon B."/>
            <person name="Goodwin S."/>
            <person name="Spatafora J."/>
            <person name="Crous P."/>
            <person name="Grigoriev I."/>
        </authorList>
    </citation>
    <scope>NUCLEOTIDE SEQUENCE</scope>
    <source>
        <strain evidence="1">CBS 525.71</strain>
    </source>
</reference>
<sequence>MPNGNWILGDLFTKNYGHRGSIAKLWETRWKMPCQRSVYPFHDGSYEDFEPIFQHLIAAKINDPYSDDYTNAFLPTARELVKKAQDLSKLGASSKVEHKEEAKKLYFRANAVFRLARFPYIGTELKKRVFEEQKEAYMQGTQLWDIPITEEIIPHDNAANGDGDSIPLYIRHPKGDGPFPTILLITGLDGHRPDNTERTEEHLRRGWATVICDIPGTTVDCPANKRDPLSPDRLFTTILSYIVQNPQLDEKRVIAWGLSAGGYYAIRLAHTHREKLIGSVGHGAGTHYYIGREWLSEIDKHEYPFGLERAYCQKYGYADFEEMKARCQDEFSLVSGKGEGVAVVSQGLPSCRMLLINGTLDGCMPVEDSMLLAEYGSPKEMRFIKDRLHMGYPEANGTVFPWLEEVMASKAG</sequence>
<dbReference type="Proteomes" id="UP000799754">
    <property type="component" value="Unassembled WGS sequence"/>
</dbReference>
<dbReference type="EMBL" id="MU006736">
    <property type="protein sequence ID" value="KAF2623544.1"/>
    <property type="molecule type" value="Genomic_DNA"/>
</dbReference>
<organism evidence="1 2">
    <name type="scientific">Macroventuria anomochaeta</name>
    <dbReference type="NCBI Taxonomy" id="301207"/>
    <lineage>
        <taxon>Eukaryota</taxon>
        <taxon>Fungi</taxon>
        <taxon>Dikarya</taxon>
        <taxon>Ascomycota</taxon>
        <taxon>Pezizomycotina</taxon>
        <taxon>Dothideomycetes</taxon>
        <taxon>Pleosporomycetidae</taxon>
        <taxon>Pleosporales</taxon>
        <taxon>Pleosporineae</taxon>
        <taxon>Didymellaceae</taxon>
        <taxon>Macroventuria</taxon>
    </lineage>
</organism>
<accession>A0ACB6RRK4</accession>
<comment type="caution">
    <text evidence="1">The sequence shown here is derived from an EMBL/GenBank/DDBJ whole genome shotgun (WGS) entry which is preliminary data.</text>
</comment>
<evidence type="ECO:0000313" key="1">
    <source>
        <dbReference type="EMBL" id="KAF2623544.1"/>
    </source>
</evidence>
<name>A0ACB6RRK4_9PLEO</name>
<evidence type="ECO:0000313" key="2">
    <source>
        <dbReference type="Proteomes" id="UP000799754"/>
    </source>
</evidence>
<proteinExistence type="predicted"/>
<gene>
    <name evidence="1" type="ORF">BU25DRAFT_176475</name>
</gene>